<organism evidence="1 2">
    <name type="scientific">Weissella koreensis</name>
    <dbReference type="NCBI Taxonomy" id="165096"/>
    <lineage>
        <taxon>Bacteria</taxon>
        <taxon>Bacillati</taxon>
        <taxon>Bacillota</taxon>
        <taxon>Bacilli</taxon>
        <taxon>Lactobacillales</taxon>
        <taxon>Lactobacillaceae</taxon>
        <taxon>Weissella</taxon>
    </lineage>
</organism>
<dbReference type="Proteomes" id="UP000516446">
    <property type="component" value="Chromosome"/>
</dbReference>
<dbReference type="PROSITE" id="PS51371">
    <property type="entry name" value="CBS"/>
    <property type="match status" value="1"/>
</dbReference>
<dbReference type="InterPro" id="IPR046342">
    <property type="entry name" value="CBS_dom_sf"/>
</dbReference>
<dbReference type="SUPFAM" id="SSF54631">
    <property type="entry name" value="CBS-domain pair"/>
    <property type="match status" value="1"/>
</dbReference>
<dbReference type="Pfam" id="PF00571">
    <property type="entry name" value="CBS"/>
    <property type="match status" value="1"/>
</dbReference>
<dbReference type="SMART" id="SM00116">
    <property type="entry name" value="CBS"/>
    <property type="match status" value="1"/>
</dbReference>
<reference evidence="1 2" key="1">
    <citation type="submission" date="2019-08" db="EMBL/GenBank/DDBJ databases">
        <authorList>
            <person name="Chang H.C."/>
            <person name="Mun S.Y."/>
        </authorList>
    </citation>
    <scope>NUCLEOTIDE SEQUENCE [LARGE SCALE GENOMIC DNA]</scope>
    <source>
        <strain evidence="1 2">SK</strain>
    </source>
</reference>
<name>A0A7H1MM34_9LACO</name>
<dbReference type="AlphaFoldDB" id="A0A7H1MM34"/>
<evidence type="ECO:0000313" key="1">
    <source>
        <dbReference type="EMBL" id="QNT64520.1"/>
    </source>
</evidence>
<dbReference type="PIRSF" id="PIRSF035040">
    <property type="entry name" value="UCP035040_CBS_Lmo0553"/>
    <property type="match status" value="1"/>
</dbReference>
<dbReference type="CDD" id="cd02205">
    <property type="entry name" value="CBS_pair_SF"/>
    <property type="match status" value="1"/>
</dbReference>
<keyword evidence="2" id="KW-1185">Reference proteome</keyword>
<dbReference type="Gene3D" id="3.10.580.10">
    <property type="entry name" value="CBS-domain"/>
    <property type="match status" value="1"/>
</dbReference>
<proteinExistence type="predicted"/>
<dbReference type="RefSeq" id="WP_006844847.1">
    <property type="nucleotide sequence ID" value="NZ_CP026847.1"/>
</dbReference>
<dbReference type="InterPro" id="IPR017036">
    <property type="entry name" value="Lmo0553-like"/>
</dbReference>
<evidence type="ECO:0000313" key="2">
    <source>
        <dbReference type="Proteomes" id="UP000516446"/>
    </source>
</evidence>
<dbReference type="NCBIfam" id="NF038387">
    <property type="entry name" value="CBS_CbpA"/>
    <property type="match status" value="1"/>
</dbReference>
<accession>A0A7H1MM34</accession>
<protein>
    <submittedName>
        <fullName evidence="1">CBS domain-containing protein</fullName>
    </submittedName>
</protein>
<dbReference type="InterPro" id="IPR000644">
    <property type="entry name" value="CBS_dom"/>
</dbReference>
<dbReference type="EMBL" id="CP043431">
    <property type="protein sequence ID" value="QNT64520.1"/>
    <property type="molecule type" value="Genomic_DNA"/>
</dbReference>
<gene>
    <name evidence="1" type="ORF">FY536_04190</name>
</gene>
<sequence length="215" mass="24516">MLESLIKSKDELVTVSEDASLEDALRIFETTSFRAIPILDTTGTLFRGVIYKMHIYQAQAQQRDLTQPVTSVMRNMTKFIQIDATFFETFFALQDLPFISIIDENHNFIGILTHSSMMNMLASSWQTEQGRYTLTLLTDGERGSLERAAKYVSRYSTISSAVSLDPDQNALTHRIIFTLPNQVDEDVLSKIIKLLSRKGFRLESIEDLNKQSYLS</sequence>